<name>A0ABV6LSG1_9BACI</name>
<feature type="transmembrane region" description="Helical" evidence="2">
    <location>
        <begin position="6"/>
        <end position="25"/>
    </location>
</feature>
<gene>
    <name evidence="3" type="ORF">ACFFGV_16960</name>
</gene>
<dbReference type="RefSeq" id="WP_377350342.1">
    <property type="nucleotide sequence ID" value="NZ_JBHLTP010000013.1"/>
</dbReference>
<feature type="region of interest" description="Disordered" evidence="1">
    <location>
        <begin position="40"/>
        <end position="83"/>
    </location>
</feature>
<keyword evidence="2" id="KW-0812">Transmembrane</keyword>
<evidence type="ECO:0000256" key="1">
    <source>
        <dbReference type="SAM" id="MobiDB-lite"/>
    </source>
</evidence>
<dbReference type="Proteomes" id="UP001589836">
    <property type="component" value="Unassembled WGS sequence"/>
</dbReference>
<feature type="compositionally biased region" description="Acidic residues" evidence="1">
    <location>
        <begin position="66"/>
        <end position="83"/>
    </location>
</feature>
<sequence length="207" mass="22967">MGKLKYVGVAFLAVVALSLVLYGIFKPDLSFVMDWGKNDNPSTQQEAADQMTNTASAESSQQSDAGESEEENTTAEGEAGTEEYVEEVDMDLSLGDFIAQMHSFYNNTLGYGGYKSIDDQKQREQARKVLSYLQGQDSYEEIEWSDIESIQAHAQTALAKMDPSSDDDPTQSLLYLHRYFHDLDVGLNDYDAAEKIWGVTKTVGKGN</sequence>
<accession>A0ABV6LSG1</accession>
<proteinExistence type="predicted"/>
<keyword evidence="4" id="KW-1185">Reference proteome</keyword>
<comment type="caution">
    <text evidence="3">The sequence shown here is derived from an EMBL/GenBank/DDBJ whole genome shotgun (WGS) entry which is preliminary data.</text>
</comment>
<reference evidence="3 4" key="1">
    <citation type="submission" date="2024-09" db="EMBL/GenBank/DDBJ databases">
        <authorList>
            <person name="Sun Q."/>
            <person name="Mori K."/>
        </authorList>
    </citation>
    <scope>NUCLEOTIDE SEQUENCE [LARGE SCALE GENOMIC DNA]</scope>
    <source>
        <strain evidence="3 4">NCAIM B.02529</strain>
    </source>
</reference>
<evidence type="ECO:0000256" key="2">
    <source>
        <dbReference type="SAM" id="Phobius"/>
    </source>
</evidence>
<keyword evidence="2" id="KW-0472">Membrane</keyword>
<protein>
    <submittedName>
        <fullName evidence="3">Uncharacterized protein</fullName>
    </submittedName>
</protein>
<dbReference type="EMBL" id="JBHLTP010000013">
    <property type="protein sequence ID" value="MFC0525274.1"/>
    <property type="molecule type" value="Genomic_DNA"/>
</dbReference>
<feature type="compositionally biased region" description="Polar residues" evidence="1">
    <location>
        <begin position="40"/>
        <end position="64"/>
    </location>
</feature>
<evidence type="ECO:0000313" key="3">
    <source>
        <dbReference type="EMBL" id="MFC0525274.1"/>
    </source>
</evidence>
<evidence type="ECO:0000313" key="4">
    <source>
        <dbReference type="Proteomes" id="UP001589836"/>
    </source>
</evidence>
<keyword evidence="2" id="KW-1133">Transmembrane helix</keyword>
<organism evidence="3 4">
    <name type="scientific">Pontibacillus salicampi</name>
    <dbReference type="NCBI Taxonomy" id="1449801"/>
    <lineage>
        <taxon>Bacteria</taxon>
        <taxon>Bacillati</taxon>
        <taxon>Bacillota</taxon>
        <taxon>Bacilli</taxon>
        <taxon>Bacillales</taxon>
        <taxon>Bacillaceae</taxon>
        <taxon>Pontibacillus</taxon>
    </lineage>
</organism>